<dbReference type="Proteomes" id="UP000019804">
    <property type="component" value="Unassembled WGS sequence"/>
</dbReference>
<dbReference type="InterPro" id="IPR000909">
    <property type="entry name" value="PLipase_C_PInositol-sp_X_dom"/>
</dbReference>
<dbReference type="PANTHER" id="PTHR10336">
    <property type="entry name" value="PHOSPHOINOSITIDE-SPECIFIC PHOSPHOLIPASE C FAMILY PROTEIN"/>
    <property type="match status" value="1"/>
</dbReference>
<dbReference type="RefSeq" id="XP_040633717.1">
    <property type="nucleotide sequence ID" value="XM_040783294.1"/>
</dbReference>
<dbReference type="PROSITE" id="PS50008">
    <property type="entry name" value="PIPLC_Y_DOMAIN"/>
    <property type="match status" value="1"/>
</dbReference>
<accession>A0A017RZF5</accession>
<dbReference type="Pfam" id="PF00387">
    <property type="entry name" value="PI-PLC-Y"/>
    <property type="match status" value="1"/>
</dbReference>
<dbReference type="SUPFAM" id="SSF51695">
    <property type="entry name" value="PLC-like phosphodiesterases"/>
    <property type="match status" value="1"/>
</dbReference>
<dbReference type="Pfam" id="PF00388">
    <property type="entry name" value="PI-PLC-X"/>
    <property type="match status" value="1"/>
</dbReference>
<dbReference type="PROSITE" id="PS50007">
    <property type="entry name" value="PIPLC_X_DOMAIN"/>
    <property type="match status" value="1"/>
</dbReference>
<feature type="region of interest" description="Disordered" evidence="2">
    <location>
        <begin position="167"/>
        <end position="258"/>
    </location>
</feature>
<feature type="region of interest" description="Disordered" evidence="2">
    <location>
        <begin position="358"/>
        <end position="385"/>
    </location>
</feature>
<dbReference type="SUPFAM" id="SSF49562">
    <property type="entry name" value="C2 domain (Calcium/lipid-binding domain, CaLB)"/>
    <property type="match status" value="1"/>
</dbReference>
<dbReference type="InterPro" id="IPR001192">
    <property type="entry name" value="PI-PLC_fam"/>
</dbReference>
<dbReference type="CDD" id="cd00275">
    <property type="entry name" value="C2_PLC_like"/>
    <property type="match status" value="1"/>
</dbReference>
<dbReference type="HOGENOM" id="CLU_002738_3_0_1"/>
<keyword evidence="1" id="KW-0443">Lipid metabolism</keyword>
<dbReference type="EC" id="3.1.4.11" evidence="1"/>
<dbReference type="InterPro" id="IPR017946">
    <property type="entry name" value="PLC-like_Pdiesterase_TIM-brl"/>
</dbReference>
<evidence type="ECO:0000256" key="1">
    <source>
        <dbReference type="RuleBase" id="RU361133"/>
    </source>
</evidence>
<dbReference type="SMART" id="SM00148">
    <property type="entry name" value="PLCXc"/>
    <property type="match status" value="1"/>
</dbReference>
<feature type="domain" description="PI-PLC Y-box" evidence="3">
    <location>
        <begin position="391"/>
        <end position="503"/>
    </location>
</feature>
<proteinExistence type="predicted"/>
<dbReference type="PRINTS" id="PR00390">
    <property type="entry name" value="PHPHLIPASEC"/>
</dbReference>
<dbReference type="SMART" id="SM00149">
    <property type="entry name" value="PLCYc"/>
    <property type="match status" value="1"/>
</dbReference>
<dbReference type="GO" id="GO:0004435">
    <property type="term" value="F:phosphatidylinositol-4,5-bisphosphate phospholipase C activity"/>
    <property type="evidence" value="ECO:0007669"/>
    <property type="project" value="UniProtKB-EC"/>
</dbReference>
<keyword evidence="1" id="KW-0442">Lipid degradation</keyword>
<evidence type="ECO:0000313" key="5">
    <source>
        <dbReference type="Proteomes" id="UP000019804"/>
    </source>
</evidence>
<dbReference type="AlphaFoldDB" id="A0A017RZF5"/>
<feature type="compositionally biased region" description="Polar residues" evidence="2">
    <location>
        <begin position="368"/>
        <end position="377"/>
    </location>
</feature>
<dbReference type="FunFam" id="2.60.40.150:FF:000220">
    <property type="entry name" value="Phosphoinositide phospholipase C"/>
    <property type="match status" value="1"/>
</dbReference>
<name>A0A017RZF5_ASPRC</name>
<comment type="catalytic activity">
    <reaction evidence="1">
        <text>a 1,2-diacyl-sn-glycero-3-phospho-(1D-myo-inositol-4,5-bisphosphate) + H2O = 1D-myo-inositol 1,4,5-trisphosphate + a 1,2-diacyl-sn-glycerol + H(+)</text>
        <dbReference type="Rhea" id="RHEA:33179"/>
        <dbReference type="ChEBI" id="CHEBI:15377"/>
        <dbReference type="ChEBI" id="CHEBI:15378"/>
        <dbReference type="ChEBI" id="CHEBI:17815"/>
        <dbReference type="ChEBI" id="CHEBI:58456"/>
        <dbReference type="ChEBI" id="CHEBI:203600"/>
        <dbReference type="EC" id="3.1.4.11"/>
    </reaction>
</comment>
<dbReference type="GeneID" id="63698418"/>
<feature type="region of interest" description="Disordered" evidence="2">
    <location>
        <begin position="556"/>
        <end position="575"/>
    </location>
</feature>
<keyword evidence="1" id="KW-0378">Hydrolase</keyword>
<dbReference type="GO" id="GO:0016042">
    <property type="term" value="P:lipid catabolic process"/>
    <property type="evidence" value="ECO:0007669"/>
    <property type="project" value="UniProtKB-KW"/>
</dbReference>
<keyword evidence="5" id="KW-1185">Reference proteome</keyword>
<dbReference type="CDD" id="cd08598">
    <property type="entry name" value="PI-PLC1c_yeast"/>
    <property type="match status" value="1"/>
</dbReference>
<dbReference type="EMBL" id="KK088479">
    <property type="protein sequence ID" value="EYE90027.1"/>
    <property type="molecule type" value="Genomic_DNA"/>
</dbReference>
<dbReference type="GO" id="GO:0048015">
    <property type="term" value="P:phosphatidylinositol-mediated signaling"/>
    <property type="evidence" value="ECO:0007669"/>
    <property type="project" value="TreeGrafter"/>
</dbReference>
<evidence type="ECO:0000259" key="3">
    <source>
        <dbReference type="PROSITE" id="PS50008"/>
    </source>
</evidence>
<dbReference type="InterPro" id="IPR035892">
    <property type="entry name" value="C2_domain_sf"/>
</dbReference>
<gene>
    <name evidence="4" type="ORF">EURHEDRAFT_417845</name>
</gene>
<protein>
    <recommendedName>
        <fullName evidence="1">Phosphoinositide phospholipase C</fullName>
        <ecNumber evidence="1">3.1.4.11</ecNumber>
    </recommendedName>
</protein>
<feature type="compositionally biased region" description="Basic and acidic residues" evidence="2">
    <location>
        <begin position="183"/>
        <end position="194"/>
    </location>
</feature>
<organism evidence="4 5">
    <name type="scientific">Aspergillus ruber (strain CBS 135680)</name>
    <dbReference type="NCBI Taxonomy" id="1388766"/>
    <lineage>
        <taxon>Eukaryota</taxon>
        <taxon>Fungi</taxon>
        <taxon>Dikarya</taxon>
        <taxon>Ascomycota</taxon>
        <taxon>Pezizomycotina</taxon>
        <taxon>Eurotiomycetes</taxon>
        <taxon>Eurotiomycetidae</taxon>
        <taxon>Eurotiales</taxon>
        <taxon>Aspergillaceae</taxon>
        <taxon>Aspergillus</taxon>
        <taxon>Aspergillus subgen. Aspergillus</taxon>
    </lineage>
</organism>
<evidence type="ECO:0000256" key="2">
    <source>
        <dbReference type="SAM" id="MobiDB-lite"/>
    </source>
</evidence>
<sequence>MAKTAAMKEEVHKLVQKTSHLALGNPPDPGTEPAIPHAAEGYEAVAAFSPTMASYLELIYKSVMTSETCRSDFLQKVQSESSDGKEHADPLSSLADFQAYMASPASAALRPPQKQDTSAPISDYFISSSHNTYLTGNQLYSDAAASAYTNVLLGGCRCVEIDVWDGQADSDDSDTSSSSSSSDDEKPHKKEQKERRKQKRLEKEKKATSRRSRINDAVSSKLGGIMGSKSASQNASTVADGNAQDGPAHMPLRPEPRVLHGHTLTKGTTFRDVCNAIRDSAFVVSDFPVIVSLEVHACLEQQEIMVEIMQEAWKGFLITITPEMLNSPCMPTLEDLKRKILIKVKWLPESVSGEANEAVEDLEELEGVQSQKSQEGSTAPPPKPSKILNALSRLAVYTKGFSFKRLDQPEAKIPGHVFSLSESAAKETSQNYHDALFEHNRSNFMRVYPYGLRVNSSNLDPTFHWRRGAQIVALNWQNLDKGTMLNHGMFRGEPGWVQKPQGYRSSEKPSTPITQRTLDLSIEFFAGQDLSLPPGDTKEKSFHPYVTTCLHIEQPGEEAGAAGDDDSTDTEKNSYKRTIKSSVGVTPDFGPQTIEFPQVAGIVEELSFVRFKIKDNELGRDSMAAWTCIRLDRLQSGYRLLHFHDCTGWKSGGVVLVKITKNIS</sequence>
<evidence type="ECO:0000313" key="4">
    <source>
        <dbReference type="EMBL" id="EYE90027.1"/>
    </source>
</evidence>
<reference evidence="5" key="1">
    <citation type="journal article" date="2014" name="Nat. Commun.">
        <title>Genomic adaptations of the halophilic Dead Sea filamentous fungus Eurotium rubrum.</title>
        <authorList>
            <person name="Kis-Papo T."/>
            <person name="Weig A.R."/>
            <person name="Riley R."/>
            <person name="Persoh D."/>
            <person name="Salamov A."/>
            <person name="Sun H."/>
            <person name="Lipzen A."/>
            <person name="Wasser S.P."/>
            <person name="Rambold G."/>
            <person name="Grigoriev I.V."/>
            <person name="Nevo E."/>
        </authorList>
    </citation>
    <scope>NUCLEOTIDE SEQUENCE [LARGE SCALE GENOMIC DNA]</scope>
    <source>
        <strain evidence="5">CBS 135680</strain>
    </source>
</reference>
<dbReference type="Gene3D" id="3.20.20.190">
    <property type="entry name" value="Phosphatidylinositol (PI) phosphodiesterase"/>
    <property type="match status" value="1"/>
</dbReference>
<feature type="compositionally biased region" description="Polar residues" evidence="2">
    <location>
        <begin position="229"/>
        <end position="239"/>
    </location>
</feature>
<dbReference type="GO" id="GO:0051209">
    <property type="term" value="P:release of sequestered calcium ion into cytosol"/>
    <property type="evidence" value="ECO:0007669"/>
    <property type="project" value="TreeGrafter"/>
</dbReference>
<dbReference type="PANTHER" id="PTHR10336:SF82">
    <property type="entry name" value="PHOSPHOINOSITIDE PHOSPHOLIPASE C"/>
    <property type="match status" value="1"/>
</dbReference>
<dbReference type="Gene3D" id="2.60.40.150">
    <property type="entry name" value="C2 domain"/>
    <property type="match status" value="1"/>
</dbReference>
<dbReference type="OrthoDB" id="269822at2759"/>
<dbReference type="InterPro" id="IPR001711">
    <property type="entry name" value="PLipase_C_Pinositol-sp_Y"/>
</dbReference>
<dbReference type="STRING" id="1388766.A0A017RZF5"/>